<reference evidence="2" key="1">
    <citation type="submission" date="2023-04" db="EMBL/GenBank/DDBJ databases">
        <authorList>
            <person name="Vijverberg K."/>
            <person name="Xiong W."/>
            <person name="Schranz E."/>
        </authorList>
    </citation>
    <scope>NUCLEOTIDE SEQUENCE</scope>
</reference>
<keyword evidence="3" id="KW-1185">Reference proteome</keyword>
<gene>
    <name evidence="2" type="ORF">LSALG_LOCUS40935</name>
</gene>
<dbReference type="EMBL" id="OX465085">
    <property type="protein sequence ID" value="CAI9302447.1"/>
    <property type="molecule type" value="Genomic_DNA"/>
</dbReference>
<sequence>MSKVSIFHTTGIIVADSSKFAFIDSIPEAKLRDVPPASKVLKGYYTFPASDFRTLTPEMQSIIDEADKPKKGGNKGGNKGRKEKEDMEVAPKKRELKRAARKTKSPTPSESEHSQSDTQSNVRNEEEQPICNEEEEQVHNEEATSHAEVTPTYNDFFPSPPSSPEHTTTPITIAPCPPHISSEHQSIIP</sequence>
<evidence type="ECO:0000256" key="1">
    <source>
        <dbReference type="SAM" id="MobiDB-lite"/>
    </source>
</evidence>
<organism evidence="2 3">
    <name type="scientific">Lactuca saligna</name>
    <name type="common">Willowleaf lettuce</name>
    <dbReference type="NCBI Taxonomy" id="75948"/>
    <lineage>
        <taxon>Eukaryota</taxon>
        <taxon>Viridiplantae</taxon>
        <taxon>Streptophyta</taxon>
        <taxon>Embryophyta</taxon>
        <taxon>Tracheophyta</taxon>
        <taxon>Spermatophyta</taxon>
        <taxon>Magnoliopsida</taxon>
        <taxon>eudicotyledons</taxon>
        <taxon>Gunneridae</taxon>
        <taxon>Pentapetalae</taxon>
        <taxon>asterids</taxon>
        <taxon>campanulids</taxon>
        <taxon>Asterales</taxon>
        <taxon>Asteraceae</taxon>
        <taxon>Cichorioideae</taxon>
        <taxon>Cichorieae</taxon>
        <taxon>Lactucinae</taxon>
        <taxon>Lactuca</taxon>
    </lineage>
</organism>
<dbReference type="Proteomes" id="UP001177003">
    <property type="component" value="Chromosome 9"/>
</dbReference>
<feature type="compositionally biased region" description="Basic residues" evidence="1">
    <location>
        <begin position="94"/>
        <end position="104"/>
    </location>
</feature>
<proteinExistence type="predicted"/>
<evidence type="ECO:0000313" key="3">
    <source>
        <dbReference type="Proteomes" id="UP001177003"/>
    </source>
</evidence>
<feature type="compositionally biased region" description="Basic and acidic residues" evidence="1">
    <location>
        <begin position="80"/>
        <end position="93"/>
    </location>
</feature>
<name>A0AA36A2T5_LACSI</name>
<accession>A0AA36A2T5</accession>
<feature type="region of interest" description="Disordered" evidence="1">
    <location>
        <begin position="58"/>
        <end position="189"/>
    </location>
</feature>
<dbReference type="AlphaFoldDB" id="A0AA36A2T5"/>
<protein>
    <submittedName>
        <fullName evidence="2">Uncharacterized protein</fullName>
    </submittedName>
</protein>
<evidence type="ECO:0000313" key="2">
    <source>
        <dbReference type="EMBL" id="CAI9302447.1"/>
    </source>
</evidence>
<feature type="compositionally biased region" description="Low complexity" evidence="1">
    <location>
        <begin position="164"/>
        <end position="174"/>
    </location>
</feature>